<organism evidence="9 10">
    <name type="scientific">Zingiber officinale</name>
    <name type="common">Ginger</name>
    <name type="synonym">Amomum zingiber</name>
    <dbReference type="NCBI Taxonomy" id="94328"/>
    <lineage>
        <taxon>Eukaryota</taxon>
        <taxon>Viridiplantae</taxon>
        <taxon>Streptophyta</taxon>
        <taxon>Embryophyta</taxon>
        <taxon>Tracheophyta</taxon>
        <taxon>Spermatophyta</taxon>
        <taxon>Magnoliopsida</taxon>
        <taxon>Liliopsida</taxon>
        <taxon>Zingiberales</taxon>
        <taxon>Zingiberaceae</taxon>
        <taxon>Zingiber</taxon>
    </lineage>
</organism>
<dbReference type="InterPro" id="IPR022357">
    <property type="entry name" value="MIP_CS"/>
</dbReference>
<feature type="transmembrane region" description="Helical" evidence="8">
    <location>
        <begin position="188"/>
        <end position="206"/>
    </location>
</feature>
<evidence type="ECO:0000256" key="5">
    <source>
        <dbReference type="ARBA" id="ARBA00023016"/>
    </source>
</evidence>
<dbReference type="PRINTS" id="PR00783">
    <property type="entry name" value="MINTRINSICP"/>
</dbReference>
<feature type="transmembrane region" description="Helical" evidence="8">
    <location>
        <begin position="157"/>
        <end position="176"/>
    </location>
</feature>
<keyword evidence="3 7" id="KW-0812">Transmembrane</keyword>
<sequence>MQPIGMAAQADDKHFVDTPPVPLFDPAELSSWSFYRAGIAQFMAIFLFLYITILTVTGMVGSSSRWSTVWALGGVIFALAYCTGGVSDGHINPAVTFGLFLARKLSLARALFYMVMQCLGAICGAGTVKWLQKGVYENNGGGTSVVAAAGYAKGNGLGAEILTTFLFVCMVFYATVFKRRARGSRFPIPCNLSIGSTVFLFHPIYIGTGINPARSLGTAIIYDEGHAWDDHWIVWVGPFIGAALAALCRRIVVESRG</sequence>
<evidence type="ECO:0000313" key="9">
    <source>
        <dbReference type="EMBL" id="KAG6486612.1"/>
    </source>
</evidence>
<keyword evidence="4 8" id="KW-1133">Transmembrane helix</keyword>
<dbReference type="SUPFAM" id="SSF81338">
    <property type="entry name" value="Aquaporin-like"/>
    <property type="match status" value="1"/>
</dbReference>
<reference evidence="9 10" key="1">
    <citation type="submission" date="2020-08" db="EMBL/GenBank/DDBJ databases">
        <title>Plant Genome Project.</title>
        <authorList>
            <person name="Zhang R.-G."/>
        </authorList>
    </citation>
    <scope>NUCLEOTIDE SEQUENCE [LARGE SCALE GENOMIC DNA]</scope>
    <source>
        <tissue evidence="9">Rhizome</tissue>
    </source>
</reference>
<feature type="transmembrane region" description="Helical" evidence="8">
    <location>
        <begin position="39"/>
        <end position="60"/>
    </location>
</feature>
<dbReference type="EMBL" id="JACMSC010000015">
    <property type="protein sequence ID" value="KAG6486612.1"/>
    <property type="molecule type" value="Genomic_DNA"/>
</dbReference>
<dbReference type="InterPro" id="IPR034294">
    <property type="entry name" value="Aquaporin_transptr"/>
</dbReference>
<evidence type="ECO:0000256" key="3">
    <source>
        <dbReference type="ARBA" id="ARBA00022692"/>
    </source>
</evidence>
<comment type="caution">
    <text evidence="9">The sequence shown here is derived from an EMBL/GenBank/DDBJ whole genome shotgun (WGS) entry which is preliminary data.</text>
</comment>
<evidence type="ECO:0000256" key="7">
    <source>
        <dbReference type="RuleBase" id="RU000477"/>
    </source>
</evidence>
<keyword evidence="10" id="KW-1185">Reference proteome</keyword>
<feature type="transmembrane region" description="Helical" evidence="8">
    <location>
        <begin position="107"/>
        <end position="128"/>
    </location>
</feature>
<evidence type="ECO:0000256" key="2">
    <source>
        <dbReference type="ARBA" id="ARBA00022448"/>
    </source>
</evidence>
<keyword evidence="2 7" id="KW-0813">Transport</keyword>
<evidence type="ECO:0000256" key="4">
    <source>
        <dbReference type="ARBA" id="ARBA00022989"/>
    </source>
</evidence>
<feature type="transmembrane region" description="Helical" evidence="8">
    <location>
        <begin position="232"/>
        <end position="252"/>
    </location>
</feature>
<protein>
    <submittedName>
        <fullName evidence="9">Uncharacterized protein</fullName>
    </submittedName>
</protein>
<evidence type="ECO:0000256" key="8">
    <source>
        <dbReference type="SAM" id="Phobius"/>
    </source>
</evidence>
<dbReference type="InterPro" id="IPR023271">
    <property type="entry name" value="Aquaporin-like"/>
</dbReference>
<evidence type="ECO:0000256" key="6">
    <source>
        <dbReference type="ARBA" id="ARBA00023136"/>
    </source>
</evidence>
<proteinExistence type="inferred from homology"/>
<dbReference type="PROSITE" id="PS00221">
    <property type="entry name" value="MIP"/>
    <property type="match status" value="1"/>
</dbReference>
<dbReference type="AlphaFoldDB" id="A0A8J5FFE7"/>
<evidence type="ECO:0000313" key="10">
    <source>
        <dbReference type="Proteomes" id="UP000734854"/>
    </source>
</evidence>
<dbReference type="Proteomes" id="UP000734854">
    <property type="component" value="Unassembled WGS sequence"/>
</dbReference>
<keyword evidence="5" id="KW-0346">Stress response</keyword>
<name>A0A8J5FFE7_ZINOF</name>
<comment type="similarity">
    <text evidence="7">Belongs to the MIP/aquaporin (TC 1.A.8) family.</text>
</comment>
<dbReference type="GO" id="GO:0016020">
    <property type="term" value="C:membrane"/>
    <property type="evidence" value="ECO:0007669"/>
    <property type="project" value="UniProtKB-SubCell"/>
</dbReference>
<dbReference type="GO" id="GO:0015267">
    <property type="term" value="F:channel activity"/>
    <property type="evidence" value="ECO:0007669"/>
    <property type="project" value="InterPro"/>
</dbReference>
<dbReference type="PANTHER" id="PTHR45687">
    <property type="entry name" value="AQUAPORIN OR AQUAGLYCEROPORIN RELATED"/>
    <property type="match status" value="1"/>
</dbReference>
<dbReference type="Gene3D" id="1.20.1080.10">
    <property type="entry name" value="Glycerol uptake facilitator protein"/>
    <property type="match status" value="1"/>
</dbReference>
<accession>A0A8J5FFE7</accession>
<feature type="transmembrane region" description="Helical" evidence="8">
    <location>
        <begin position="66"/>
        <end position="86"/>
    </location>
</feature>
<comment type="subcellular location">
    <subcellularLocation>
        <location evidence="1">Membrane</location>
        <topology evidence="1">Multi-pass membrane protein</topology>
    </subcellularLocation>
</comment>
<evidence type="ECO:0000256" key="1">
    <source>
        <dbReference type="ARBA" id="ARBA00004141"/>
    </source>
</evidence>
<gene>
    <name evidence="9" type="ORF">ZIOFF_055190</name>
</gene>
<dbReference type="Pfam" id="PF00230">
    <property type="entry name" value="MIP"/>
    <property type="match status" value="1"/>
</dbReference>
<dbReference type="InterPro" id="IPR000425">
    <property type="entry name" value="MIP"/>
</dbReference>
<keyword evidence="6 8" id="KW-0472">Membrane</keyword>